<evidence type="ECO:0000313" key="1">
    <source>
        <dbReference type="EMBL" id="RXH57670.1"/>
    </source>
</evidence>
<dbReference type="Proteomes" id="UP000289437">
    <property type="component" value="Unassembled WGS sequence"/>
</dbReference>
<dbReference type="OrthoDB" id="122894at2"/>
<protein>
    <recommendedName>
        <fullName evidence="3">DUF721 domain-containing protein</fullName>
    </recommendedName>
</protein>
<dbReference type="AlphaFoldDB" id="A0A4Q0T4Z6"/>
<proteinExistence type="predicted"/>
<reference evidence="2" key="2">
    <citation type="submission" date="2019-02" db="EMBL/GenBank/DDBJ databases">
        <title>Granulicella sibirica sp. nov., a psychrotolerant acidobacterium isolated from an organic soil layer in forested tundra, West Siberia.</title>
        <authorList>
            <person name="Oshkin I.Y."/>
            <person name="Kulichevskaya I.S."/>
            <person name="Rijpstra W.I.C."/>
            <person name="Sinninghe Damste J.S."/>
            <person name="Rakitin A.L."/>
            <person name="Ravin N.V."/>
            <person name="Dedysh S.N."/>
        </authorList>
    </citation>
    <scope>NUCLEOTIDE SEQUENCE [LARGE SCALE GENOMIC DNA]</scope>
    <source>
        <strain evidence="2">AF10</strain>
    </source>
</reference>
<evidence type="ECO:0008006" key="3">
    <source>
        <dbReference type="Google" id="ProtNLM"/>
    </source>
</evidence>
<evidence type="ECO:0000313" key="2">
    <source>
        <dbReference type="Proteomes" id="UP000289437"/>
    </source>
</evidence>
<keyword evidence="2" id="KW-1185">Reference proteome</keyword>
<dbReference type="Pfam" id="PF05258">
    <property type="entry name" value="DciA"/>
    <property type="match status" value="1"/>
</dbReference>
<dbReference type="InterPro" id="IPR007922">
    <property type="entry name" value="DciA-like"/>
</dbReference>
<name>A0A4Q0T4Z6_9BACT</name>
<reference evidence="1 2" key="1">
    <citation type="submission" date="2018-11" db="EMBL/GenBank/DDBJ databases">
        <authorList>
            <person name="Mardanov A.V."/>
            <person name="Ravin N.V."/>
            <person name="Dedysh S.N."/>
        </authorList>
    </citation>
    <scope>NUCLEOTIDE SEQUENCE [LARGE SCALE GENOMIC DNA]</scope>
    <source>
        <strain evidence="1 2">AF10</strain>
    </source>
</reference>
<organism evidence="1 2">
    <name type="scientific">Granulicella sibirica</name>
    <dbReference type="NCBI Taxonomy" id="2479048"/>
    <lineage>
        <taxon>Bacteria</taxon>
        <taxon>Pseudomonadati</taxon>
        <taxon>Acidobacteriota</taxon>
        <taxon>Terriglobia</taxon>
        <taxon>Terriglobales</taxon>
        <taxon>Acidobacteriaceae</taxon>
        <taxon>Granulicella</taxon>
    </lineage>
</organism>
<accession>A0A4Q0T4Z6</accession>
<dbReference type="EMBL" id="RDSM01000001">
    <property type="protein sequence ID" value="RXH57670.1"/>
    <property type="molecule type" value="Genomic_DNA"/>
</dbReference>
<comment type="caution">
    <text evidence="1">The sequence shown here is derived from an EMBL/GenBank/DDBJ whole genome shotgun (WGS) entry which is preliminary data.</text>
</comment>
<dbReference type="RefSeq" id="WP_128911806.1">
    <property type="nucleotide sequence ID" value="NZ_RDSM01000001.1"/>
</dbReference>
<gene>
    <name evidence="1" type="ORF">GRAN_0980</name>
</gene>
<sequence length="99" mass="11063">MQNMRDLLRGTLRQSLRAMSPNDRLAAAWPVACGKAMAERGEIIGFIDGVIQVEVADVTWLKQMMSMRSVLEHDLARVAGVKVTGIHFELKRTLGDRAR</sequence>